<organism evidence="3 4">
    <name type="scientific">Chishuiella changwenlii</name>
    <dbReference type="NCBI Taxonomy" id="1434701"/>
    <lineage>
        <taxon>Bacteria</taxon>
        <taxon>Pseudomonadati</taxon>
        <taxon>Bacteroidota</taxon>
        <taxon>Flavobacteriia</taxon>
        <taxon>Flavobacteriales</taxon>
        <taxon>Weeksellaceae</taxon>
        <taxon>Chishuiella</taxon>
    </lineage>
</organism>
<dbReference type="Proteomes" id="UP000184120">
    <property type="component" value="Unassembled WGS sequence"/>
</dbReference>
<evidence type="ECO:0000313" key="5">
    <source>
        <dbReference type="Proteomes" id="UP000650994"/>
    </source>
</evidence>
<evidence type="ECO:0000313" key="3">
    <source>
        <dbReference type="EMBL" id="SHK60761.1"/>
    </source>
</evidence>
<keyword evidence="1" id="KW-0732">Signal</keyword>
<dbReference type="InterPro" id="IPR005901">
    <property type="entry name" value="GLPGLI"/>
</dbReference>
<evidence type="ECO:0000256" key="1">
    <source>
        <dbReference type="SAM" id="SignalP"/>
    </source>
</evidence>
<evidence type="ECO:0000313" key="2">
    <source>
        <dbReference type="EMBL" id="GGF04409.1"/>
    </source>
</evidence>
<dbReference type="RefSeq" id="WP_072929424.1">
    <property type="nucleotide sequence ID" value="NZ_BMFL01000014.1"/>
</dbReference>
<dbReference type="NCBIfam" id="TIGR01200">
    <property type="entry name" value="GLPGLI"/>
    <property type="match status" value="1"/>
</dbReference>
<dbReference type="STRING" id="1434701.SAMN05443634_102101"/>
<evidence type="ECO:0000313" key="4">
    <source>
        <dbReference type="Proteomes" id="UP000184120"/>
    </source>
</evidence>
<dbReference type="Pfam" id="PF09697">
    <property type="entry name" value="Porph_ging"/>
    <property type="match status" value="1"/>
</dbReference>
<sequence length="258" mass="28857">MRKTILTFTLGILTATFSFAQDKKVQNIEATYVAEIKMDYDKVMAQVPQQYRAQVGPMLKAELDAGIFMNYFFKNNGKMSTYTLEEKVGNAQSQGGMIAQQMATFDNKPTYKDFSATPAMSYKEVDMMGKAFLIKDKIPDYKWKISREKTEIAGYQATKAEGVMMDSIPVTAWFAPAIAVKDGPVGFAGLPGFIVKAEFDFNNAHTIVTLKDLKISDKDLKITLPTKGQVVTTEEFMKVVTDMQKKFQEMSNSGVDTK</sequence>
<reference evidence="5" key="4">
    <citation type="journal article" date="2019" name="Int. J. Syst. Evol. Microbiol.">
        <title>The Global Catalogue of Microorganisms (GCM) 10K type strain sequencing project: providing services to taxonomists for standard genome sequencing and annotation.</title>
        <authorList>
            <consortium name="The Broad Institute Genomics Platform"/>
            <consortium name="The Broad Institute Genome Sequencing Center for Infectious Disease"/>
            <person name="Wu L."/>
            <person name="Ma J."/>
        </authorList>
    </citation>
    <scope>NUCLEOTIDE SEQUENCE [LARGE SCALE GENOMIC DNA]</scope>
    <source>
        <strain evidence="5">CGMCC 1.12707</strain>
    </source>
</reference>
<protein>
    <submittedName>
        <fullName evidence="3">GLPGLI family protein</fullName>
    </submittedName>
</protein>
<dbReference type="OrthoDB" id="1068986at2"/>
<gene>
    <name evidence="2" type="ORF">GCM10010984_22180</name>
    <name evidence="3" type="ORF">SAMN05443634_102101</name>
</gene>
<dbReference type="Proteomes" id="UP000650994">
    <property type="component" value="Unassembled WGS sequence"/>
</dbReference>
<proteinExistence type="predicted"/>
<reference evidence="4" key="3">
    <citation type="submission" date="2016-11" db="EMBL/GenBank/DDBJ databases">
        <authorList>
            <person name="Varghese N."/>
            <person name="Submissions S."/>
        </authorList>
    </citation>
    <scope>NUCLEOTIDE SEQUENCE [LARGE SCALE GENOMIC DNA]</scope>
    <source>
        <strain evidence="4">DSM 27989</strain>
    </source>
</reference>
<feature type="chain" id="PRO_5013336947" evidence="1">
    <location>
        <begin position="21"/>
        <end position="258"/>
    </location>
</feature>
<dbReference type="AlphaFoldDB" id="A0A1M6TUY5"/>
<reference evidence="2" key="1">
    <citation type="journal article" date="2014" name="Int. J. Syst. Evol. Microbiol.">
        <title>Complete genome of a new Firmicutes species belonging to the dominant human colonic microbiota ('Ruminococcus bicirculans') reveals two chromosomes and a selective capacity to utilize plant glucans.</title>
        <authorList>
            <consortium name="NISC Comparative Sequencing Program"/>
            <person name="Wegmann U."/>
            <person name="Louis P."/>
            <person name="Goesmann A."/>
            <person name="Henrissat B."/>
            <person name="Duncan S.H."/>
            <person name="Flint H.J."/>
        </authorList>
    </citation>
    <scope>NUCLEOTIDE SEQUENCE</scope>
    <source>
        <strain evidence="2">CGMCC 1.12707</strain>
    </source>
</reference>
<dbReference type="EMBL" id="BMFL01000014">
    <property type="protein sequence ID" value="GGF04409.1"/>
    <property type="molecule type" value="Genomic_DNA"/>
</dbReference>
<dbReference type="EMBL" id="FRBH01000002">
    <property type="protein sequence ID" value="SHK60761.1"/>
    <property type="molecule type" value="Genomic_DNA"/>
</dbReference>
<accession>A0A1M6TUY5</accession>
<name>A0A1M6TUY5_9FLAO</name>
<feature type="signal peptide" evidence="1">
    <location>
        <begin position="1"/>
        <end position="20"/>
    </location>
</feature>
<keyword evidence="5" id="KW-1185">Reference proteome</keyword>
<reference evidence="2" key="5">
    <citation type="submission" date="2024-05" db="EMBL/GenBank/DDBJ databases">
        <authorList>
            <person name="Sun Q."/>
            <person name="Zhou Y."/>
        </authorList>
    </citation>
    <scope>NUCLEOTIDE SEQUENCE</scope>
    <source>
        <strain evidence="2">CGMCC 1.12707</strain>
    </source>
</reference>
<reference evidence="3" key="2">
    <citation type="submission" date="2016-11" db="EMBL/GenBank/DDBJ databases">
        <authorList>
            <person name="Jaros S."/>
            <person name="Januszkiewicz K."/>
            <person name="Wedrychowicz H."/>
        </authorList>
    </citation>
    <scope>NUCLEOTIDE SEQUENCE [LARGE SCALE GENOMIC DNA]</scope>
    <source>
        <strain evidence="3">DSM 27989</strain>
    </source>
</reference>